<dbReference type="EMBL" id="GGEC01070901">
    <property type="protein sequence ID" value="MBX51385.1"/>
    <property type="molecule type" value="Transcribed_RNA"/>
</dbReference>
<sequence>MAKIMCCKNHPSFTKMICF</sequence>
<name>A0A2P2P9G7_RHIMU</name>
<accession>A0A2P2P9G7</accession>
<reference evidence="1" key="1">
    <citation type="submission" date="2018-02" db="EMBL/GenBank/DDBJ databases">
        <title>Rhizophora mucronata_Transcriptome.</title>
        <authorList>
            <person name="Meera S.P."/>
            <person name="Sreeshan A."/>
            <person name="Augustine A."/>
        </authorList>
    </citation>
    <scope>NUCLEOTIDE SEQUENCE</scope>
    <source>
        <tissue evidence="1">Leaf</tissue>
    </source>
</reference>
<evidence type="ECO:0000313" key="1">
    <source>
        <dbReference type="EMBL" id="MBX51385.1"/>
    </source>
</evidence>
<proteinExistence type="predicted"/>
<dbReference type="AlphaFoldDB" id="A0A2P2P9G7"/>
<protein>
    <submittedName>
        <fullName evidence="1">Uncharacterized protein</fullName>
    </submittedName>
</protein>
<organism evidence="1">
    <name type="scientific">Rhizophora mucronata</name>
    <name type="common">Asiatic mangrove</name>
    <dbReference type="NCBI Taxonomy" id="61149"/>
    <lineage>
        <taxon>Eukaryota</taxon>
        <taxon>Viridiplantae</taxon>
        <taxon>Streptophyta</taxon>
        <taxon>Embryophyta</taxon>
        <taxon>Tracheophyta</taxon>
        <taxon>Spermatophyta</taxon>
        <taxon>Magnoliopsida</taxon>
        <taxon>eudicotyledons</taxon>
        <taxon>Gunneridae</taxon>
        <taxon>Pentapetalae</taxon>
        <taxon>rosids</taxon>
        <taxon>fabids</taxon>
        <taxon>Malpighiales</taxon>
        <taxon>Rhizophoraceae</taxon>
        <taxon>Rhizophora</taxon>
    </lineage>
</organism>